<dbReference type="EMBL" id="FO082053">
    <property type="protein sequence ID" value="CCE80424.1"/>
    <property type="molecule type" value="Genomic_DNA"/>
</dbReference>
<comment type="pathway">
    <text evidence="2">Energy metabolism; oxidative phosphorylation.</text>
</comment>
<dbReference type="GO" id="GO:0006123">
    <property type="term" value="P:mitochondrial electron transport, cytochrome c to oxygen"/>
    <property type="evidence" value="ECO:0007669"/>
    <property type="project" value="InterPro"/>
</dbReference>
<protein>
    <submittedName>
        <fullName evidence="12">Piso0_003540 protein</fullName>
    </submittedName>
</protein>
<evidence type="ECO:0000256" key="11">
    <source>
        <dbReference type="SAM" id="Phobius"/>
    </source>
</evidence>
<dbReference type="EMBL" id="FO082052">
    <property type="protein sequence ID" value="CCE81189.1"/>
    <property type="molecule type" value="Genomic_DNA"/>
</dbReference>
<dbReference type="SUPFAM" id="SSF81406">
    <property type="entry name" value="Mitochondrial cytochrome c oxidase subunit IV"/>
    <property type="match status" value="1"/>
</dbReference>
<evidence type="ECO:0000256" key="2">
    <source>
        <dbReference type="ARBA" id="ARBA00004673"/>
    </source>
</evidence>
<keyword evidence="6" id="KW-0809">Transit peptide</keyword>
<evidence type="ECO:0000256" key="1">
    <source>
        <dbReference type="ARBA" id="ARBA00004434"/>
    </source>
</evidence>
<keyword evidence="7 11" id="KW-1133">Transmembrane helix</keyword>
<dbReference type="GO" id="GO:0005743">
    <property type="term" value="C:mitochondrial inner membrane"/>
    <property type="evidence" value="ECO:0007669"/>
    <property type="project" value="UniProtKB-SubCell"/>
</dbReference>
<reference evidence="12" key="1">
    <citation type="submission" date="2011-10" db="EMBL/GenBank/DDBJ databases">
        <authorList>
            <person name="Genoscope - CEA"/>
        </authorList>
    </citation>
    <scope>NUCLEOTIDE SEQUENCE</scope>
</reference>
<keyword evidence="9" id="KW-0496">Mitochondrion</keyword>
<evidence type="ECO:0000313" key="14">
    <source>
        <dbReference type="Proteomes" id="UP000005222"/>
    </source>
</evidence>
<dbReference type="HOGENOM" id="CLU_080217_0_0_1"/>
<proteinExistence type="inferred from homology"/>
<dbReference type="InParanoid" id="G8YJC9"/>
<dbReference type="AlphaFoldDB" id="G8YJC9"/>
<comment type="subcellular location">
    <subcellularLocation>
        <location evidence="1">Mitochondrion inner membrane</location>
        <topology evidence="1">Single-pass membrane protein</topology>
    </subcellularLocation>
</comment>
<dbReference type="InterPro" id="IPR036639">
    <property type="entry name" value="Cyt_c_oxidase_su4_sf"/>
</dbReference>
<comment type="similarity">
    <text evidence="3">Belongs to the cytochrome c oxidase IV family.</text>
</comment>
<keyword evidence="14" id="KW-1185">Reference proteome</keyword>
<dbReference type="GO" id="GO:0045277">
    <property type="term" value="C:respiratory chain complex IV"/>
    <property type="evidence" value="ECO:0007669"/>
    <property type="project" value="InterPro"/>
</dbReference>
<name>G8YJC9_PICSO</name>
<evidence type="ECO:0000256" key="7">
    <source>
        <dbReference type="ARBA" id="ARBA00022989"/>
    </source>
</evidence>
<dbReference type="Proteomes" id="UP000005222">
    <property type="component" value="Chromosome G"/>
</dbReference>
<dbReference type="GO" id="GO:0016491">
    <property type="term" value="F:oxidoreductase activity"/>
    <property type="evidence" value="ECO:0007669"/>
    <property type="project" value="UniProtKB-KW"/>
</dbReference>
<dbReference type="eggNOG" id="ENOG502S9BA">
    <property type="taxonomic scope" value="Eukaryota"/>
</dbReference>
<feature type="transmembrane region" description="Helical" evidence="11">
    <location>
        <begin position="187"/>
        <end position="205"/>
    </location>
</feature>
<evidence type="ECO:0000256" key="9">
    <source>
        <dbReference type="ARBA" id="ARBA00023128"/>
    </source>
</evidence>
<evidence type="ECO:0000313" key="13">
    <source>
        <dbReference type="EMBL" id="CCE81189.1"/>
    </source>
</evidence>
<dbReference type="Gene3D" id="1.10.442.10">
    <property type="entry name" value="Cytochrome c oxidase subunit IV"/>
    <property type="match status" value="1"/>
</dbReference>
<evidence type="ECO:0000256" key="5">
    <source>
        <dbReference type="ARBA" id="ARBA00022792"/>
    </source>
</evidence>
<dbReference type="InterPro" id="IPR004203">
    <property type="entry name" value="Cyt_c_oxidase_su4_fam"/>
</dbReference>
<gene>
    <name evidence="12" type="primary">Piso0_003540</name>
    <name evidence="12" type="ORF">GNLVRS01_PISO0G14570g</name>
    <name evidence="13" type="ORF">GNLVRS01_PISO0H14571g</name>
</gene>
<reference evidence="14" key="2">
    <citation type="journal article" date="2012" name="G3 (Bethesda)">
        <title>Pichia sorbitophila, an interspecies yeast hybrid reveals early steps of genome resolution following polyploidization.</title>
        <authorList>
            <person name="Leh Louis V."/>
            <person name="Despons L."/>
            <person name="Friedrich A."/>
            <person name="Martin T."/>
            <person name="Durrens P."/>
            <person name="Casaregola S."/>
            <person name="Neuveglise C."/>
            <person name="Fairhead C."/>
            <person name="Marck C."/>
            <person name="Cruz J.A."/>
            <person name="Straub M.L."/>
            <person name="Kugler V."/>
            <person name="Sacerdot C."/>
            <person name="Uzunov Z."/>
            <person name="Thierry A."/>
            <person name="Weiss S."/>
            <person name="Bleykasten C."/>
            <person name="De Montigny J."/>
            <person name="Jacques N."/>
            <person name="Jung P."/>
            <person name="Lemaire M."/>
            <person name="Mallet S."/>
            <person name="Morel G."/>
            <person name="Richard G.F."/>
            <person name="Sarkar A."/>
            <person name="Savel G."/>
            <person name="Schacherer J."/>
            <person name="Seret M.L."/>
            <person name="Talla E."/>
            <person name="Samson G."/>
            <person name="Jubin C."/>
            <person name="Poulain J."/>
            <person name="Vacherie B."/>
            <person name="Barbe V."/>
            <person name="Pelletier E."/>
            <person name="Sherman D.J."/>
            <person name="Westhof E."/>
            <person name="Weissenbach J."/>
            <person name="Baret P.V."/>
            <person name="Wincker P."/>
            <person name="Gaillardin C."/>
            <person name="Dujon B."/>
            <person name="Souciet J.L."/>
        </authorList>
    </citation>
    <scope>NUCLEOTIDE SEQUENCE [LARGE SCALE GENOMIC DNA]</scope>
    <source>
        <strain evidence="14">ATCC MYA-4447 / BCRC 22081 / CBS 7064 / NBRC 10061 / NRRL Y-12695</strain>
    </source>
</reference>
<dbReference type="PANTHER" id="PTHR10707:SF10">
    <property type="entry name" value="CYTOCHROME C OXIDASE SUBUNIT 4"/>
    <property type="match status" value="1"/>
</dbReference>
<evidence type="ECO:0000256" key="10">
    <source>
        <dbReference type="ARBA" id="ARBA00023136"/>
    </source>
</evidence>
<evidence type="ECO:0000256" key="6">
    <source>
        <dbReference type="ARBA" id="ARBA00022946"/>
    </source>
</evidence>
<evidence type="ECO:0000256" key="3">
    <source>
        <dbReference type="ARBA" id="ARBA00008135"/>
    </source>
</evidence>
<dbReference type="OrthoDB" id="186013at2759"/>
<sequence>MIRRKVFDRSIASIRLYSANIPNGSDKAPATKDVKNPGPNPEAAQIAIQSAKDMWSIFSVNGSDNETQPIDTKPVFQHPEKFATLSMLHQGQVLKELQEKYEKDWNKLSLEDKKLGYYIYYGNWGVREDFVNWDTLEPPFDLPFTVPSKLSSTNPAKDTVIKPITPPVVLADTKVRQKQFNTKGVDGVTRFFIYLAVVFALGALYRDKNIGEAGKPVEVSFGDEYERNLQNSKAKDEPLHENKPGRKWYYLWLK</sequence>
<evidence type="ECO:0000256" key="8">
    <source>
        <dbReference type="ARBA" id="ARBA00023002"/>
    </source>
</evidence>
<keyword evidence="8" id="KW-0560">Oxidoreductase</keyword>
<evidence type="ECO:0000256" key="4">
    <source>
        <dbReference type="ARBA" id="ARBA00022692"/>
    </source>
</evidence>
<organism evidence="12 14">
    <name type="scientific">Pichia sorbitophila (strain ATCC MYA-4447 / BCRC 22081 / CBS 7064 / NBRC 10061 / NRRL Y-12695)</name>
    <name type="common">Hybrid yeast</name>
    <dbReference type="NCBI Taxonomy" id="559304"/>
    <lineage>
        <taxon>Eukaryota</taxon>
        <taxon>Fungi</taxon>
        <taxon>Dikarya</taxon>
        <taxon>Ascomycota</taxon>
        <taxon>Saccharomycotina</taxon>
        <taxon>Pichiomycetes</taxon>
        <taxon>Debaryomycetaceae</taxon>
        <taxon>Millerozyma</taxon>
    </lineage>
</organism>
<keyword evidence="10 11" id="KW-0472">Membrane</keyword>
<dbReference type="PANTHER" id="PTHR10707">
    <property type="entry name" value="CYTOCHROME C OXIDASE SUBUNIT IV"/>
    <property type="match status" value="1"/>
</dbReference>
<accession>G8YJC9</accession>
<keyword evidence="5" id="KW-0999">Mitochondrion inner membrane</keyword>
<dbReference type="Pfam" id="PF02936">
    <property type="entry name" value="COX4"/>
    <property type="match status" value="1"/>
</dbReference>
<dbReference type="Proteomes" id="UP000005222">
    <property type="component" value="Chromosome H"/>
</dbReference>
<keyword evidence="4 11" id="KW-0812">Transmembrane</keyword>
<evidence type="ECO:0000313" key="12">
    <source>
        <dbReference type="EMBL" id="CCE80424.1"/>
    </source>
</evidence>